<dbReference type="PANTHER" id="PTHR11048:SF28">
    <property type="entry name" value="4-HYDROXYBENZOATE POLYPRENYLTRANSFERASE, MITOCHONDRIAL"/>
    <property type="match status" value="1"/>
</dbReference>
<comment type="pathway">
    <text evidence="3">Secondary metabolite biosynthesis.</text>
</comment>
<evidence type="ECO:0000256" key="7">
    <source>
        <dbReference type="ARBA" id="ARBA00022989"/>
    </source>
</evidence>
<sequence length="649" mass="73047">MNLYIHTYMDIIKKINKFKKIPSLEYLGCGYDILFGNPLTDSELLVDPGFRDPIVSYSVMFKKNKLFQKISSSNITNAWIRPLIECKRSNERTVVDNLENYKSLISVDSDISASTIDESAKFSLSTNFSEISDLLKSNKKKLYVDKSYCFLLEAGIPLNHTLKLKNSFIAAARKLKINFNKYIENCSVLKYTVDKNSEECKEVKAWMDMFEQFGTHFSYDIKLGGRITYITQEEASRDNKHNEKEVGVGLGVKEKTSNTSGEANVDFIFGKKSNKSKNLSFKHTNILGGLPVGDISNDSEYVKWIKSVYKYPMPIRSQFAPISKLFKTKALKEAYNEAYGFYLGTRFYNKIASCGRLMRVHSLMPVVIFALPAMWSASLALPSVVTFLEIKKIGLMCLGAFFARSAGCCVNDILDKNFDKHVERTKIRPLANGSIGTKEALTTLAFNSAMALSILLQFDANTIMLGFLTSITCSLYPLMKRYTNYAQLVLGMSSSIGTLMAWTIISGGPITLPPIFIYLTASIWPMIYDTIYAHQDKEFDKKLGLKSLALLWGDNTKKMCNLIAYNMSILLATCGYFAKLGDPFYASVVLSHLWMLRQLKTVNLEDPAACFRFFKNSVIYGGIILAGILAGKKDLSLDLKFNRSIESNI</sequence>
<accession>A0A976M545</accession>
<dbReference type="PROSITE" id="PS51412">
    <property type="entry name" value="MACPF_2"/>
    <property type="match status" value="1"/>
</dbReference>
<dbReference type="Pfam" id="PF01823">
    <property type="entry name" value="MACPF"/>
    <property type="match status" value="1"/>
</dbReference>
<feature type="domain" description="MACPF" evidence="10">
    <location>
        <begin position="10"/>
        <end position="358"/>
    </location>
</feature>
<evidence type="ECO:0000256" key="9">
    <source>
        <dbReference type="HAMAP-Rule" id="MF_03189"/>
    </source>
</evidence>
<dbReference type="Pfam" id="PF01040">
    <property type="entry name" value="UbiA"/>
    <property type="match status" value="1"/>
</dbReference>
<keyword evidence="9" id="KW-0414">Isoprene biosynthesis</keyword>
<dbReference type="GO" id="GO:0008412">
    <property type="term" value="F:4-hydroxybenzoate polyprenyltransferase activity"/>
    <property type="evidence" value="ECO:0007669"/>
    <property type="project" value="UniProtKB-EC"/>
</dbReference>
<dbReference type="CDD" id="cd13959">
    <property type="entry name" value="PT_UbiA_COQ2"/>
    <property type="match status" value="1"/>
</dbReference>
<keyword evidence="9" id="KW-0999">Mitochondrion inner membrane</keyword>
<dbReference type="EC" id="2.5.1.39" evidence="9"/>
<comment type="catalytic activity">
    <reaction evidence="9">
        <text>an all-trans-polyprenyl diphosphate + 4-hydroxybenzoate = a 4-hydroxy-3-(all-trans-polyprenyl)benzoate + diphosphate</text>
        <dbReference type="Rhea" id="RHEA:44504"/>
        <dbReference type="Rhea" id="RHEA-COMP:9514"/>
        <dbReference type="Rhea" id="RHEA-COMP:9564"/>
        <dbReference type="ChEBI" id="CHEBI:17879"/>
        <dbReference type="ChEBI" id="CHEBI:33019"/>
        <dbReference type="ChEBI" id="CHEBI:58914"/>
        <dbReference type="ChEBI" id="CHEBI:78396"/>
        <dbReference type="EC" id="2.5.1.39"/>
    </reaction>
</comment>
<dbReference type="InterPro" id="IPR000537">
    <property type="entry name" value="UbiA_prenyltransferase"/>
</dbReference>
<evidence type="ECO:0000256" key="3">
    <source>
        <dbReference type="ARBA" id="ARBA00005179"/>
    </source>
</evidence>
<dbReference type="PROSITE" id="PS00943">
    <property type="entry name" value="UBIA"/>
    <property type="match status" value="1"/>
</dbReference>
<feature type="transmembrane region" description="Helical" evidence="9">
    <location>
        <begin position="366"/>
        <end position="387"/>
    </location>
</feature>
<keyword evidence="7 9" id="KW-1133">Transmembrane helix</keyword>
<proteinExistence type="inferred from homology"/>
<dbReference type="Gene3D" id="1.20.120.1780">
    <property type="entry name" value="UbiA prenyltransferase"/>
    <property type="match status" value="1"/>
</dbReference>
<comment type="cofactor">
    <cofactor evidence="1 9">
        <name>Mg(2+)</name>
        <dbReference type="ChEBI" id="CHEBI:18420"/>
    </cofactor>
</comment>
<dbReference type="InterPro" id="IPR020864">
    <property type="entry name" value="MACPF"/>
</dbReference>
<keyword evidence="8 9" id="KW-0472">Membrane</keyword>
<gene>
    <name evidence="11" type="ORF">MACJ_001845</name>
</gene>
<organism evidence="11 12">
    <name type="scientific">Theileria orientalis</name>
    <dbReference type="NCBI Taxonomy" id="68886"/>
    <lineage>
        <taxon>Eukaryota</taxon>
        <taxon>Sar</taxon>
        <taxon>Alveolata</taxon>
        <taxon>Apicomplexa</taxon>
        <taxon>Aconoidasida</taxon>
        <taxon>Piroplasmida</taxon>
        <taxon>Theileriidae</taxon>
        <taxon>Theileria</taxon>
    </lineage>
</organism>
<evidence type="ECO:0000256" key="4">
    <source>
        <dbReference type="ARBA" id="ARBA00005985"/>
    </source>
</evidence>
<keyword evidence="9" id="KW-0496">Mitochondrion</keyword>
<dbReference type="FunFam" id="1.10.357.140:FF:000008">
    <property type="entry name" value="4-hydroxybenzoate octaprenyltransferase"/>
    <property type="match status" value="1"/>
</dbReference>
<comment type="similarity">
    <text evidence="4 9">Belongs to the UbiA prenyltransferase family.</text>
</comment>
<feature type="transmembrane region" description="Helical" evidence="9">
    <location>
        <begin position="613"/>
        <end position="631"/>
    </location>
</feature>
<evidence type="ECO:0000256" key="5">
    <source>
        <dbReference type="ARBA" id="ARBA00022679"/>
    </source>
</evidence>
<comment type="function">
    <text evidence="9">Catalyzes the prenylation of para-hydroxybenzoate (PHB) with an all-trans polyprenyl group. Mediates the second step in the final reaction sequence of coenzyme Q (CoQ) biosynthesis, which is the condensation of the polyisoprenoid side chain with PHB, generating the first membrane-bound Q intermediate.</text>
</comment>
<dbReference type="InterPro" id="IPR044878">
    <property type="entry name" value="UbiA_sf"/>
</dbReference>
<dbReference type="OrthoDB" id="1366754at2759"/>
<dbReference type="Gene3D" id="1.10.357.140">
    <property type="entry name" value="UbiA prenyltransferase"/>
    <property type="match status" value="1"/>
</dbReference>
<dbReference type="GO" id="GO:0006744">
    <property type="term" value="P:ubiquinone biosynthetic process"/>
    <property type="evidence" value="ECO:0007669"/>
    <property type="project" value="UniProtKB-UniRule"/>
</dbReference>
<keyword evidence="9" id="KW-0831">Ubiquinone biosynthesis</keyword>
<evidence type="ECO:0000256" key="1">
    <source>
        <dbReference type="ARBA" id="ARBA00001946"/>
    </source>
</evidence>
<name>A0A976M545_THEOR</name>
<dbReference type="HAMAP" id="MF_01635">
    <property type="entry name" value="UbiA"/>
    <property type="match status" value="1"/>
</dbReference>
<dbReference type="InterPro" id="IPR039653">
    <property type="entry name" value="Prenyltransferase"/>
</dbReference>
<dbReference type="PANTHER" id="PTHR11048">
    <property type="entry name" value="PRENYLTRANSFERASES"/>
    <property type="match status" value="1"/>
</dbReference>
<protein>
    <recommendedName>
        <fullName evidence="9">4-hydroxybenzoate polyprenyltransferase, mitochondrial</fullName>
        <shortName evidence="9">4-HB polyprenyltransferase</shortName>
        <ecNumber evidence="9">2.5.1.39</ecNumber>
    </recommendedName>
    <alternativeName>
        <fullName evidence="9">Para-hydroxybenzoate--polyprenyltransferase</fullName>
        <shortName evidence="9">PHB:PPT</shortName>
        <shortName evidence="9">PHB:polyprenyltransferase</shortName>
    </alternativeName>
</protein>
<dbReference type="AlphaFoldDB" id="A0A976M545"/>
<comment type="pathway">
    <text evidence="9">Cofactor biosynthesis; ubiquinone biosynthesis.</text>
</comment>
<dbReference type="EMBL" id="CP056066">
    <property type="protein sequence ID" value="UKJ88601.2"/>
    <property type="molecule type" value="Genomic_DNA"/>
</dbReference>
<dbReference type="GO" id="GO:0005743">
    <property type="term" value="C:mitochondrial inner membrane"/>
    <property type="evidence" value="ECO:0007669"/>
    <property type="project" value="UniProtKB-SubCell"/>
</dbReference>
<feature type="transmembrane region" description="Helical" evidence="9">
    <location>
        <begin position="485"/>
        <end position="505"/>
    </location>
</feature>
<dbReference type="FunFam" id="1.20.120.1780:FF:000001">
    <property type="entry name" value="4-hydroxybenzoate octaprenyltransferase"/>
    <property type="match status" value="1"/>
</dbReference>
<feature type="transmembrane region" description="Helical" evidence="9">
    <location>
        <begin position="511"/>
        <end position="532"/>
    </location>
</feature>
<evidence type="ECO:0000256" key="8">
    <source>
        <dbReference type="ARBA" id="ARBA00023136"/>
    </source>
</evidence>
<evidence type="ECO:0000256" key="2">
    <source>
        <dbReference type="ARBA" id="ARBA00004141"/>
    </source>
</evidence>
<dbReference type="GO" id="GO:0008299">
    <property type="term" value="P:isoprenoid biosynthetic process"/>
    <property type="evidence" value="ECO:0007669"/>
    <property type="project" value="UniProtKB-UniRule"/>
</dbReference>
<evidence type="ECO:0000259" key="10">
    <source>
        <dbReference type="PROSITE" id="PS51412"/>
    </source>
</evidence>
<dbReference type="Proteomes" id="UP000244803">
    <property type="component" value="Chromosome 3"/>
</dbReference>
<evidence type="ECO:0000313" key="11">
    <source>
        <dbReference type="EMBL" id="UKJ88601.2"/>
    </source>
</evidence>
<dbReference type="InterPro" id="IPR030470">
    <property type="entry name" value="UbiA_prenylTrfase_CS"/>
</dbReference>
<reference evidence="11" key="1">
    <citation type="submission" date="2022-07" db="EMBL/GenBank/DDBJ databases">
        <title>Evaluation of T. orientalis genome assembly methods using nanopore sequencing and analysis of variation between genomes.</title>
        <authorList>
            <person name="Yam J."/>
            <person name="Micallef M.L."/>
            <person name="Liu M."/>
            <person name="Djordjevic S.P."/>
            <person name="Bogema D.R."/>
            <person name="Jenkins C."/>
        </authorList>
    </citation>
    <scope>NUCLEOTIDE SEQUENCE</scope>
    <source>
        <strain evidence="11">Fish Creek</strain>
    </source>
</reference>
<keyword evidence="6 9" id="KW-0812">Transmembrane</keyword>
<evidence type="ECO:0000256" key="6">
    <source>
        <dbReference type="ARBA" id="ARBA00022692"/>
    </source>
</evidence>
<dbReference type="InterPro" id="IPR006370">
    <property type="entry name" value="HB_polyprenyltransferase-like"/>
</dbReference>
<comment type="subcellular location">
    <subcellularLocation>
        <location evidence="2">Membrane</location>
        <topology evidence="2">Multi-pass membrane protein</topology>
    </subcellularLocation>
    <subcellularLocation>
        <location evidence="9">Mitochondrion inner membrane</location>
        <topology evidence="9">Multi-pass membrane protein</topology>
        <orientation evidence="9">Matrix side</orientation>
    </subcellularLocation>
</comment>
<keyword evidence="5 9" id="KW-0808">Transferase</keyword>
<feature type="transmembrane region" description="Helical" evidence="9">
    <location>
        <begin position="559"/>
        <end position="578"/>
    </location>
</feature>
<evidence type="ECO:0000313" key="12">
    <source>
        <dbReference type="Proteomes" id="UP000244803"/>
    </source>
</evidence>
<dbReference type="GO" id="GO:0005886">
    <property type="term" value="C:plasma membrane"/>
    <property type="evidence" value="ECO:0007669"/>
    <property type="project" value="TreeGrafter"/>
</dbReference>